<dbReference type="Proteomes" id="UP000177954">
    <property type="component" value="Unassembled WGS sequence"/>
</dbReference>
<protein>
    <recommendedName>
        <fullName evidence="1">Glycosyltransferase 2-like domain-containing protein</fullName>
    </recommendedName>
</protein>
<sequence>MLLSLIIPTFDEEHSIEKLLKTVFAVPIEKEIVVVNDCSRDQTKEILEKVKKEYGASPALFPYVKNIVLIHKTKNEGKGAAIRMGITHTTGDIVMIQDADLELDPHEYPKLLEPFEKRNADIVFGSRFQMANTRRVFPTARYLANRFLTILSNLASGIYLTDMEICYKAFRRELIKSFPLEADRFGIEPELAAYAAKAVRTGKILYEVPVSYYPRTLAEGKKIGFKDGISAIGAIIKYNFFR</sequence>
<dbReference type="PANTHER" id="PTHR48090:SF7">
    <property type="entry name" value="RFBJ PROTEIN"/>
    <property type="match status" value="1"/>
</dbReference>
<dbReference type="InterPro" id="IPR050256">
    <property type="entry name" value="Glycosyltransferase_2"/>
</dbReference>
<gene>
    <name evidence="2" type="ORF">A3J04_03420</name>
</gene>
<proteinExistence type="predicted"/>
<dbReference type="Pfam" id="PF00535">
    <property type="entry name" value="Glycos_transf_2"/>
    <property type="match status" value="1"/>
</dbReference>
<dbReference type="AlphaFoldDB" id="A0A1G2GYZ8"/>
<dbReference type="SUPFAM" id="SSF53448">
    <property type="entry name" value="Nucleotide-diphospho-sugar transferases"/>
    <property type="match status" value="1"/>
</dbReference>
<dbReference type="InterPro" id="IPR029044">
    <property type="entry name" value="Nucleotide-diphossugar_trans"/>
</dbReference>
<dbReference type="EMBL" id="MHNZ01000033">
    <property type="protein sequence ID" value="OGZ55432.1"/>
    <property type="molecule type" value="Genomic_DNA"/>
</dbReference>
<reference evidence="2 3" key="1">
    <citation type="journal article" date="2016" name="Nat. Commun.">
        <title>Thousands of microbial genomes shed light on interconnected biogeochemical processes in an aquifer system.</title>
        <authorList>
            <person name="Anantharaman K."/>
            <person name="Brown C.T."/>
            <person name="Hug L.A."/>
            <person name="Sharon I."/>
            <person name="Castelle C.J."/>
            <person name="Probst A.J."/>
            <person name="Thomas B.C."/>
            <person name="Singh A."/>
            <person name="Wilkins M.J."/>
            <person name="Karaoz U."/>
            <person name="Brodie E.L."/>
            <person name="Williams K.H."/>
            <person name="Hubbard S.S."/>
            <person name="Banfield J.F."/>
        </authorList>
    </citation>
    <scope>NUCLEOTIDE SEQUENCE [LARGE SCALE GENOMIC DNA]</scope>
</reference>
<evidence type="ECO:0000259" key="1">
    <source>
        <dbReference type="Pfam" id="PF00535"/>
    </source>
</evidence>
<dbReference type="STRING" id="1802129.A3J04_03420"/>
<dbReference type="Gene3D" id="3.90.550.10">
    <property type="entry name" value="Spore Coat Polysaccharide Biosynthesis Protein SpsA, Chain A"/>
    <property type="match status" value="1"/>
</dbReference>
<evidence type="ECO:0000313" key="2">
    <source>
        <dbReference type="EMBL" id="OGZ55432.1"/>
    </source>
</evidence>
<dbReference type="PANTHER" id="PTHR48090">
    <property type="entry name" value="UNDECAPRENYL-PHOSPHATE 4-DEOXY-4-FORMAMIDO-L-ARABINOSE TRANSFERASE-RELATED"/>
    <property type="match status" value="1"/>
</dbReference>
<dbReference type="CDD" id="cd04179">
    <property type="entry name" value="DPM_DPG-synthase_like"/>
    <property type="match status" value="1"/>
</dbReference>
<name>A0A1G2GYZ8_9BACT</name>
<evidence type="ECO:0000313" key="3">
    <source>
        <dbReference type="Proteomes" id="UP000177954"/>
    </source>
</evidence>
<accession>A0A1G2GYZ8</accession>
<organism evidence="2 3">
    <name type="scientific">Candidatus Ryanbacteria bacterium RIFCSPLOWO2_02_FULL_47_14</name>
    <dbReference type="NCBI Taxonomy" id="1802129"/>
    <lineage>
        <taxon>Bacteria</taxon>
        <taxon>Candidatus Ryaniibacteriota</taxon>
    </lineage>
</organism>
<comment type="caution">
    <text evidence="2">The sequence shown here is derived from an EMBL/GenBank/DDBJ whole genome shotgun (WGS) entry which is preliminary data.</text>
</comment>
<dbReference type="InterPro" id="IPR001173">
    <property type="entry name" value="Glyco_trans_2-like"/>
</dbReference>
<feature type="domain" description="Glycosyltransferase 2-like" evidence="1">
    <location>
        <begin position="4"/>
        <end position="176"/>
    </location>
</feature>